<keyword evidence="12" id="KW-1185">Reference proteome</keyword>
<evidence type="ECO:0000256" key="3">
    <source>
        <dbReference type="ARBA" id="ARBA00022692"/>
    </source>
</evidence>
<dbReference type="EMBL" id="CP097510">
    <property type="protein sequence ID" value="URE36256.1"/>
    <property type="molecule type" value="Genomic_DNA"/>
</dbReference>
<dbReference type="AlphaFoldDB" id="A0A9E7HMS5"/>
<sequence>MAGGGSSSSSSDRTLEVTPTWAVAVVCLVLVLISMIIEHVIDLVGKWLKKRRKKALYESLEKIKSELMLMGFISLLLTVGQSLISKICVPKSVGDSWHPCKPGEESATTSADDHSTTGRRLLQDSVSAGAFRRILAGGGGSDKCAEKGKVPLISTDGIHQLHIFIFVLAVSHVLYCISTMALGRLKMRRWKAWELETKTAEYQFSHDPARFRFARETSFGRRHLSFWSKSPVLIWIVCFFRQFVRSVPKVDYLTLRHGFIMAHLAPQSSTKFNFQKYIKRSLDEDFKVVVGISPIIWFFAVLLLLTNIHGLHSYLWLPFIPLFVSCCLQVGENTAEDCNPWLIKIESAVPSLIAGDPPGGNKASSDHYEDGRQYHGAWRCRQGRSDRSTSRRSLLVQSSPSPPLSHPFRPLSECVSAGLLGVELGKKSSQKLLNASLKHPYEFGYPSCFHQNIEDIIIRISLGILIQVLCSYVTLPLYALVTQMGSNMKPTIFDERVATALRKWHRLARKHLKENRRSGSASPLSTSRPATPSHGWSPVHLLHYNRGELDSVQNSPGRYLTDDSPDVEGRQEELMEGQPEVEEDRGEARLPVAHGVDAHATSFSFDQRRS</sequence>
<evidence type="ECO:0000256" key="9">
    <source>
        <dbReference type="SAM" id="MobiDB-lite"/>
    </source>
</evidence>
<dbReference type="Proteomes" id="UP001055439">
    <property type="component" value="Chromosome 8"/>
</dbReference>
<proteinExistence type="inferred from homology"/>
<protein>
    <recommendedName>
        <fullName evidence="8">MLO-like protein</fullName>
    </recommendedName>
</protein>
<evidence type="ECO:0000256" key="8">
    <source>
        <dbReference type="RuleBase" id="RU280816"/>
    </source>
</evidence>
<accession>A0A9E7HMS5</accession>
<reference evidence="11" key="1">
    <citation type="submission" date="2022-05" db="EMBL/GenBank/DDBJ databases">
        <title>The Musa troglodytarum L. genome provides insights into the mechanism of non-climacteric behaviour and enrichment of carotenoids.</title>
        <authorList>
            <person name="Wang J."/>
        </authorList>
    </citation>
    <scope>NUCLEOTIDE SEQUENCE</scope>
    <source>
        <tissue evidence="11">Leaf</tissue>
    </source>
</reference>
<comment type="function">
    <text evidence="8">May be involved in modulation of pathogen defense and leaf cell death.</text>
</comment>
<feature type="compositionally biased region" description="Polar residues" evidence="9">
    <location>
        <begin position="518"/>
        <end position="530"/>
    </location>
</feature>
<comment type="subcellular location">
    <subcellularLocation>
        <location evidence="1 8">Membrane</location>
        <topology evidence="1 8">Multi-pass membrane protein</topology>
    </subcellularLocation>
</comment>
<feature type="region of interest" description="Disordered" evidence="9">
    <location>
        <begin position="512"/>
        <end position="536"/>
    </location>
</feature>
<feature type="transmembrane region" description="Helical" evidence="10">
    <location>
        <begin position="286"/>
        <end position="306"/>
    </location>
</feature>
<dbReference type="Pfam" id="PF03094">
    <property type="entry name" value="Mlo"/>
    <property type="match status" value="2"/>
</dbReference>
<evidence type="ECO:0000313" key="11">
    <source>
        <dbReference type="EMBL" id="URE36256.1"/>
    </source>
</evidence>
<comment type="similarity">
    <text evidence="2 8">Belongs to the MLO family.</text>
</comment>
<feature type="transmembrane region" description="Helical" evidence="10">
    <location>
        <begin position="20"/>
        <end position="45"/>
    </location>
</feature>
<feature type="region of interest" description="Disordered" evidence="9">
    <location>
        <begin position="380"/>
        <end position="407"/>
    </location>
</feature>
<feature type="compositionally biased region" description="Polar residues" evidence="9">
    <location>
        <begin position="601"/>
        <end position="610"/>
    </location>
</feature>
<keyword evidence="6 8" id="KW-0472">Membrane</keyword>
<name>A0A9E7HMS5_9LILI</name>
<dbReference type="GO" id="GO:0006952">
    <property type="term" value="P:defense response"/>
    <property type="evidence" value="ECO:0007669"/>
    <property type="project" value="UniProtKB-KW"/>
</dbReference>
<keyword evidence="5 8" id="KW-1133">Transmembrane helix</keyword>
<evidence type="ECO:0000256" key="2">
    <source>
        <dbReference type="ARBA" id="ARBA00006574"/>
    </source>
</evidence>
<keyword evidence="3 8" id="KW-0812">Transmembrane</keyword>
<evidence type="ECO:0000313" key="12">
    <source>
        <dbReference type="Proteomes" id="UP001055439"/>
    </source>
</evidence>
<feature type="region of interest" description="Disordered" evidence="9">
    <location>
        <begin position="549"/>
        <end position="610"/>
    </location>
</feature>
<comment type="domain">
    <text evidence="8">The C-terminus contains a calmodulin-binding domain, which binds calmodulin in a calcium-dependent fashion.</text>
</comment>
<dbReference type="PANTHER" id="PTHR31942">
    <property type="entry name" value="MLO-LIKE PROTEIN 1"/>
    <property type="match status" value="1"/>
</dbReference>
<keyword evidence="8" id="KW-0112">Calmodulin-binding</keyword>
<evidence type="ECO:0000256" key="5">
    <source>
        <dbReference type="ARBA" id="ARBA00022989"/>
    </source>
</evidence>
<feature type="transmembrane region" description="Helical" evidence="10">
    <location>
        <begin position="66"/>
        <end position="84"/>
    </location>
</feature>
<evidence type="ECO:0000256" key="7">
    <source>
        <dbReference type="ARBA" id="ARBA00023265"/>
    </source>
</evidence>
<dbReference type="GO" id="GO:0005516">
    <property type="term" value="F:calmodulin binding"/>
    <property type="evidence" value="ECO:0007669"/>
    <property type="project" value="UniProtKB-KW"/>
</dbReference>
<keyword evidence="4 8" id="KW-0611">Plant defense</keyword>
<evidence type="ECO:0000256" key="10">
    <source>
        <dbReference type="SAM" id="Phobius"/>
    </source>
</evidence>
<evidence type="ECO:0000256" key="1">
    <source>
        <dbReference type="ARBA" id="ARBA00004141"/>
    </source>
</evidence>
<keyword evidence="7 8" id="KW-0568">Pathogenesis-related protein</keyword>
<dbReference type="PANTHER" id="PTHR31942:SF128">
    <property type="entry name" value="MLO-LIKE PROTEIN"/>
    <property type="match status" value="1"/>
</dbReference>
<organism evidence="11 12">
    <name type="scientific">Musa troglodytarum</name>
    <name type="common">fe'i banana</name>
    <dbReference type="NCBI Taxonomy" id="320322"/>
    <lineage>
        <taxon>Eukaryota</taxon>
        <taxon>Viridiplantae</taxon>
        <taxon>Streptophyta</taxon>
        <taxon>Embryophyta</taxon>
        <taxon>Tracheophyta</taxon>
        <taxon>Spermatophyta</taxon>
        <taxon>Magnoliopsida</taxon>
        <taxon>Liliopsida</taxon>
        <taxon>Zingiberales</taxon>
        <taxon>Musaceae</taxon>
        <taxon>Musa</taxon>
    </lineage>
</organism>
<feature type="transmembrane region" description="Helical" evidence="10">
    <location>
        <begin position="161"/>
        <end position="182"/>
    </location>
</feature>
<evidence type="ECO:0000256" key="6">
    <source>
        <dbReference type="ARBA" id="ARBA00023136"/>
    </source>
</evidence>
<evidence type="ECO:0000256" key="4">
    <source>
        <dbReference type="ARBA" id="ARBA00022821"/>
    </source>
</evidence>
<gene>
    <name evidence="8" type="primary">MLO</name>
    <name evidence="11" type="ORF">MUK42_17880</name>
</gene>
<dbReference type="GO" id="GO:0016020">
    <property type="term" value="C:membrane"/>
    <property type="evidence" value="ECO:0007669"/>
    <property type="project" value="UniProtKB-SubCell"/>
</dbReference>
<dbReference type="InterPro" id="IPR004326">
    <property type="entry name" value="Mlo"/>
</dbReference>